<keyword evidence="1" id="KW-0812">Transmembrane</keyword>
<evidence type="ECO:0000313" key="3">
    <source>
        <dbReference type="WBParaSite" id="ALUE_0001655301-mRNA-1"/>
    </source>
</evidence>
<organism evidence="2 3">
    <name type="scientific">Ascaris lumbricoides</name>
    <name type="common">Giant roundworm</name>
    <dbReference type="NCBI Taxonomy" id="6252"/>
    <lineage>
        <taxon>Eukaryota</taxon>
        <taxon>Metazoa</taxon>
        <taxon>Ecdysozoa</taxon>
        <taxon>Nematoda</taxon>
        <taxon>Chromadorea</taxon>
        <taxon>Rhabditida</taxon>
        <taxon>Spirurina</taxon>
        <taxon>Ascaridomorpha</taxon>
        <taxon>Ascaridoidea</taxon>
        <taxon>Ascarididae</taxon>
        <taxon>Ascaris</taxon>
    </lineage>
</organism>
<feature type="transmembrane region" description="Helical" evidence="1">
    <location>
        <begin position="47"/>
        <end position="71"/>
    </location>
</feature>
<protein>
    <submittedName>
        <fullName evidence="3">G_PROTEIN_RECEP_F1_2 domain-containing protein</fullName>
    </submittedName>
</protein>
<dbReference type="WBParaSite" id="ALUE_0001655301-mRNA-1">
    <property type="protein sequence ID" value="ALUE_0001655301-mRNA-1"/>
    <property type="gene ID" value="ALUE_0001655301"/>
</dbReference>
<sequence length="182" mass="20907">MNNWRWVSARRVESGGRGGGGEVYKVTKRMRLTQGEQGEMSQRMESITLIGGIFITSTSIITVIWYIFVLIAEYISIVEAESFILLTSQSICDICSLLQYVLLGIEILIGNELFHLSPRWSSFIHSTFEMIALPHYLIIGLSRATGVILPTRMSTFWTKRYDRHINDAIIELNFRSFLFIYL</sequence>
<keyword evidence="1" id="KW-1133">Transmembrane helix</keyword>
<reference evidence="3" key="1">
    <citation type="submission" date="2017-02" db="UniProtKB">
        <authorList>
            <consortium name="WormBaseParasite"/>
        </authorList>
    </citation>
    <scope>IDENTIFICATION</scope>
</reference>
<dbReference type="AlphaFoldDB" id="A0A0M3IEL5"/>
<accession>A0A0M3IEL5</accession>
<keyword evidence="1" id="KW-0472">Membrane</keyword>
<evidence type="ECO:0000313" key="2">
    <source>
        <dbReference type="Proteomes" id="UP000036681"/>
    </source>
</evidence>
<proteinExistence type="predicted"/>
<keyword evidence="2" id="KW-1185">Reference proteome</keyword>
<evidence type="ECO:0000256" key="1">
    <source>
        <dbReference type="SAM" id="Phobius"/>
    </source>
</evidence>
<dbReference type="Proteomes" id="UP000036681">
    <property type="component" value="Unplaced"/>
</dbReference>
<name>A0A0M3IEL5_ASCLU</name>